<dbReference type="InterPro" id="IPR014936">
    <property type="entry name" value="Axin_b-cat-bd"/>
</dbReference>
<dbReference type="InterPro" id="IPR001158">
    <property type="entry name" value="DIX"/>
</dbReference>
<comment type="subcellular location">
    <subcellularLocation>
        <location evidence="1">Cytoplasm</location>
    </subcellularLocation>
</comment>
<dbReference type="FunCoup" id="A0A482X4W1">
    <property type="interactions" value="1120"/>
</dbReference>
<dbReference type="InterPro" id="IPR016137">
    <property type="entry name" value="RGS"/>
</dbReference>
<protein>
    <recommendedName>
        <fullName evidence="10">Axin</fullName>
    </recommendedName>
</protein>
<dbReference type="InParanoid" id="A0A482X4W1"/>
<dbReference type="GO" id="GO:0060090">
    <property type="term" value="F:molecular adaptor activity"/>
    <property type="evidence" value="ECO:0007669"/>
    <property type="project" value="TreeGrafter"/>
</dbReference>
<feature type="region of interest" description="Disordered" evidence="5">
    <location>
        <begin position="374"/>
        <end position="415"/>
    </location>
</feature>
<feature type="region of interest" description="Disordered" evidence="5">
    <location>
        <begin position="582"/>
        <end position="682"/>
    </location>
</feature>
<dbReference type="GO" id="GO:0005886">
    <property type="term" value="C:plasma membrane"/>
    <property type="evidence" value="ECO:0007669"/>
    <property type="project" value="TreeGrafter"/>
</dbReference>
<evidence type="ECO:0000256" key="2">
    <source>
        <dbReference type="ARBA" id="ARBA00022490"/>
    </source>
</evidence>
<feature type="compositionally biased region" description="Low complexity" evidence="5">
    <location>
        <begin position="32"/>
        <end position="42"/>
    </location>
</feature>
<evidence type="ECO:0000259" key="7">
    <source>
        <dbReference type="PROSITE" id="PS50841"/>
    </source>
</evidence>
<feature type="compositionally biased region" description="Polar residues" evidence="5">
    <location>
        <begin position="374"/>
        <end position="402"/>
    </location>
</feature>
<dbReference type="Pfam" id="PF00615">
    <property type="entry name" value="RGS"/>
    <property type="match status" value="1"/>
</dbReference>
<feature type="region of interest" description="Disordered" evidence="5">
    <location>
        <begin position="75"/>
        <end position="106"/>
    </location>
</feature>
<accession>A0A482X4W1</accession>
<dbReference type="Gene3D" id="1.10.167.10">
    <property type="entry name" value="Regulator of G-protein Signalling 4, domain 2"/>
    <property type="match status" value="1"/>
</dbReference>
<dbReference type="Pfam" id="PF08833">
    <property type="entry name" value="Axin_b-cat_bind"/>
    <property type="match status" value="1"/>
</dbReference>
<dbReference type="InterPro" id="IPR029071">
    <property type="entry name" value="Ubiquitin-like_domsf"/>
</dbReference>
<dbReference type="SMART" id="SM00315">
    <property type="entry name" value="RGS"/>
    <property type="match status" value="1"/>
</dbReference>
<feature type="compositionally biased region" description="Basic residues" evidence="5">
    <location>
        <begin position="582"/>
        <end position="591"/>
    </location>
</feature>
<dbReference type="SUPFAM" id="SSF54236">
    <property type="entry name" value="Ubiquitin-like"/>
    <property type="match status" value="1"/>
</dbReference>
<evidence type="ECO:0008006" key="10">
    <source>
        <dbReference type="Google" id="ProtNLM"/>
    </source>
</evidence>
<evidence type="ECO:0000313" key="9">
    <source>
        <dbReference type="Proteomes" id="UP000291343"/>
    </source>
</evidence>
<dbReference type="SMART" id="SM00021">
    <property type="entry name" value="DAX"/>
    <property type="match status" value="1"/>
</dbReference>
<dbReference type="InterPro" id="IPR043581">
    <property type="entry name" value="Axin-like"/>
</dbReference>
<dbReference type="AlphaFoldDB" id="A0A482X4W1"/>
<dbReference type="GO" id="GO:0005634">
    <property type="term" value="C:nucleus"/>
    <property type="evidence" value="ECO:0007669"/>
    <property type="project" value="TreeGrafter"/>
</dbReference>
<dbReference type="InterPro" id="IPR038207">
    <property type="entry name" value="DIX_dom_sf"/>
</dbReference>
<feature type="region of interest" description="Disordered" evidence="5">
    <location>
        <begin position="802"/>
        <end position="860"/>
    </location>
</feature>
<dbReference type="InterPro" id="IPR044926">
    <property type="entry name" value="RGS_subdomain_2"/>
</dbReference>
<dbReference type="InterPro" id="IPR024066">
    <property type="entry name" value="RGS_subdom1/3"/>
</dbReference>
<evidence type="ECO:0000259" key="6">
    <source>
        <dbReference type="PROSITE" id="PS50132"/>
    </source>
</evidence>
<dbReference type="OrthoDB" id="10007451at2759"/>
<dbReference type="Gene3D" id="2.40.240.130">
    <property type="match status" value="1"/>
</dbReference>
<dbReference type="SMR" id="A0A482X4W1"/>
<reference evidence="8 9" key="1">
    <citation type="journal article" date="2017" name="Gigascience">
        <title>Genome sequence of the small brown planthopper, Laodelphax striatellus.</title>
        <authorList>
            <person name="Zhu J."/>
            <person name="Jiang F."/>
            <person name="Wang X."/>
            <person name="Yang P."/>
            <person name="Bao Y."/>
            <person name="Zhao W."/>
            <person name="Wang W."/>
            <person name="Lu H."/>
            <person name="Wang Q."/>
            <person name="Cui N."/>
            <person name="Li J."/>
            <person name="Chen X."/>
            <person name="Luo L."/>
            <person name="Yu J."/>
            <person name="Kang L."/>
            <person name="Cui F."/>
        </authorList>
    </citation>
    <scope>NUCLEOTIDE SEQUENCE [LARGE SCALE GENOMIC DNA]</scope>
    <source>
        <strain evidence="8">Lst14</strain>
    </source>
</reference>
<dbReference type="GO" id="GO:0090090">
    <property type="term" value="P:negative regulation of canonical Wnt signaling pathway"/>
    <property type="evidence" value="ECO:0007669"/>
    <property type="project" value="InterPro"/>
</dbReference>
<feature type="region of interest" description="Disordered" evidence="5">
    <location>
        <begin position="532"/>
        <end position="562"/>
    </location>
</feature>
<dbReference type="InterPro" id="IPR036305">
    <property type="entry name" value="RGS_sf"/>
</dbReference>
<feature type="region of interest" description="Disordered" evidence="5">
    <location>
        <begin position="246"/>
        <end position="288"/>
    </location>
</feature>
<proteinExistence type="predicted"/>
<evidence type="ECO:0000256" key="3">
    <source>
        <dbReference type="ARBA" id="ARBA00022687"/>
    </source>
</evidence>
<dbReference type="PROSITE" id="PS50132">
    <property type="entry name" value="RGS"/>
    <property type="match status" value="1"/>
</dbReference>
<feature type="domain" description="DIX" evidence="7">
    <location>
        <begin position="863"/>
        <end position="945"/>
    </location>
</feature>
<keyword evidence="2" id="KW-0963">Cytoplasm</keyword>
<dbReference type="EMBL" id="QKKF02017798">
    <property type="protein sequence ID" value="RZF40722.1"/>
    <property type="molecule type" value="Genomic_DNA"/>
</dbReference>
<feature type="compositionally biased region" description="Low complexity" evidence="5">
    <location>
        <begin position="246"/>
        <end position="263"/>
    </location>
</feature>
<dbReference type="PANTHER" id="PTHR46102">
    <property type="entry name" value="AXIN"/>
    <property type="match status" value="1"/>
</dbReference>
<dbReference type="GO" id="GO:0030877">
    <property type="term" value="C:beta-catenin destruction complex"/>
    <property type="evidence" value="ECO:0007669"/>
    <property type="project" value="TreeGrafter"/>
</dbReference>
<evidence type="ECO:0000256" key="4">
    <source>
        <dbReference type="PROSITE-ProRule" id="PRU00069"/>
    </source>
</evidence>
<feature type="domain" description="RGS" evidence="6">
    <location>
        <begin position="118"/>
        <end position="241"/>
    </location>
</feature>
<feature type="compositionally biased region" description="Gly residues" evidence="5">
    <location>
        <begin position="755"/>
        <end position="768"/>
    </location>
</feature>
<evidence type="ECO:0000313" key="8">
    <source>
        <dbReference type="EMBL" id="RZF40722.1"/>
    </source>
</evidence>
<feature type="compositionally biased region" description="Gly residues" evidence="5">
    <location>
        <begin position="278"/>
        <end position="288"/>
    </location>
</feature>
<dbReference type="Proteomes" id="UP000291343">
    <property type="component" value="Unassembled WGS sequence"/>
</dbReference>
<dbReference type="GO" id="GO:0031625">
    <property type="term" value="F:ubiquitin protein ligase binding"/>
    <property type="evidence" value="ECO:0007669"/>
    <property type="project" value="TreeGrafter"/>
</dbReference>
<evidence type="ECO:0000256" key="1">
    <source>
        <dbReference type="ARBA" id="ARBA00004496"/>
    </source>
</evidence>
<sequence>MSVPVRTTAIENSFHENSQRPPVEPGAETVQSGEPVGSSVSGSGWGSPGKFTTMGRSSPVSMPSVSHAHIAEKLTAAPHHASSSRRGGGEHREACEGGCGGGGGGSRSPPAYLRWARHLHILLQDPDGVALFRRYLESEGRVHADTLDFWFACEGLRKQQDAESVTRLVKVIYRRYFVKMELGIGSELRKEVHQKIKEGGGGGGGQLAVSVFDRAQQQVERLITDTMYPNFLHSELYLQHVQAMQNGSNTTSTGSDSSLSSSSGSGGGGGTSSSNTNSGGGGSQATGGGYLATLHEDCELESPAAASCTAAAQPRGSAALPLTRDMLLATQKRRASELRPKPEAYAGLYLQSHGKPSHHQWNWVRHSSYNPVSRQDSELQSLSSDARTDSDCLSMTDTSSIREGSGSHHRYSKKQYQLHCKQVKENASLNRDPYMYHTVIPRTQRVQKEQIYPMKPDEFAAILIEKLENLKKDQETKESLDRKLMETGELTDNVGSIGPTTLADAIRGKLRVEDDGDDQDILDQHVSRVWSDRTPGLASPPEFLRRPRPPIPQNHGKMSSNVPPSMMSPFSMPMHMYQSKTHQRYSHSHSRKEKDVFSNFSSDSGNVHDFTEGSEHRMHVPKSKSMPEYTDTLQSSHDGRFRQSGFRDWSGSGSGGGSRRWSSKKTELTDSGVSVVSDTPSLAHTNKDRRVLSWLMESDKQHMVSGLSQTLCGSAYSGGGGGGGERDSLSSCGGKSHRCGSSRSGSLERPRPVPTGGGGSRGGGGGGAAQPAQPFVADPSMPPLPLPHTPDQLEEARRRLLEDETRTKQPRPRFPNKSLEPSATHSHSSGSTLRRSVGGGGGGTRSSRGAEPPLPTPPPVADAPCTIVVFSFCDEQFPYRTKIPGHHVTLRQFKEYLPKKGLYRYFFKTECEDLDMKVIQEEIVDDNEVLPLWEGKVMAQVKPVE</sequence>
<feature type="compositionally biased region" description="Polar residues" evidence="5">
    <location>
        <begin position="669"/>
        <end position="682"/>
    </location>
</feature>
<gene>
    <name evidence="8" type="ORF">LSTR_LSTR008671</name>
</gene>
<dbReference type="PROSITE" id="PS50841">
    <property type="entry name" value="DIX"/>
    <property type="match status" value="1"/>
</dbReference>
<feature type="region of interest" description="Disordered" evidence="5">
    <location>
        <begin position="1"/>
        <end position="62"/>
    </location>
</feature>
<dbReference type="Pfam" id="PF00778">
    <property type="entry name" value="DIX"/>
    <property type="match status" value="1"/>
</dbReference>
<dbReference type="GO" id="GO:0019901">
    <property type="term" value="F:protein kinase binding"/>
    <property type="evidence" value="ECO:0007669"/>
    <property type="project" value="TreeGrafter"/>
</dbReference>
<feature type="compositionally biased region" description="Basic and acidic residues" evidence="5">
    <location>
        <begin position="609"/>
        <end position="618"/>
    </location>
</feature>
<dbReference type="GO" id="GO:0016055">
    <property type="term" value="P:Wnt signaling pathway"/>
    <property type="evidence" value="ECO:0007669"/>
    <property type="project" value="UniProtKB-KW"/>
</dbReference>
<feature type="compositionally biased region" description="Gly residues" evidence="5">
    <location>
        <begin position="97"/>
        <end position="106"/>
    </location>
</feature>
<dbReference type="SUPFAM" id="SSF48097">
    <property type="entry name" value="Regulator of G-protein signaling, RGS"/>
    <property type="match status" value="1"/>
</dbReference>
<dbReference type="GO" id="GO:0005737">
    <property type="term" value="C:cytoplasm"/>
    <property type="evidence" value="ECO:0007669"/>
    <property type="project" value="UniProtKB-SubCell"/>
</dbReference>
<dbReference type="Gene3D" id="1.10.196.10">
    <property type="match status" value="1"/>
</dbReference>
<name>A0A482X4W1_LAOST</name>
<keyword evidence="3 4" id="KW-0879">Wnt signaling pathway</keyword>
<organism evidence="8 9">
    <name type="scientific">Laodelphax striatellus</name>
    <name type="common">Small brown planthopper</name>
    <name type="synonym">Delphax striatella</name>
    <dbReference type="NCBI Taxonomy" id="195883"/>
    <lineage>
        <taxon>Eukaryota</taxon>
        <taxon>Metazoa</taxon>
        <taxon>Ecdysozoa</taxon>
        <taxon>Arthropoda</taxon>
        <taxon>Hexapoda</taxon>
        <taxon>Insecta</taxon>
        <taxon>Pterygota</taxon>
        <taxon>Neoptera</taxon>
        <taxon>Paraneoptera</taxon>
        <taxon>Hemiptera</taxon>
        <taxon>Auchenorrhyncha</taxon>
        <taxon>Fulgoroidea</taxon>
        <taxon>Delphacidae</taxon>
        <taxon>Criomorphinae</taxon>
        <taxon>Laodelphax</taxon>
    </lineage>
</organism>
<comment type="caution">
    <text evidence="8">The sequence shown here is derived from an EMBL/GenBank/DDBJ whole genome shotgun (WGS) entry which is preliminary data.</text>
</comment>
<dbReference type="GO" id="GO:0032436">
    <property type="term" value="P:positive regulation of proteasomal ubiquitin-dependent protein catabolic process"/>
    <property type="evidence" value="ECO:0007669"/>
    <property type="project" value="TreeGrafter"/>
</dbReference>
<evidence type="ECO:0000256" key="5">
    <source>
        <dbReference type="SAM" id="MobiDB-lite"/>
    </source>
</evidence>
<dbReference type="GO" id="GO:0008013">
    <property type="term" value="F:beta-catenin binding"/>
    <property type="evidence" value="ECO:0007669"/>
    <property type="project" value="TreeGrafter"/>
</dbReference>
<dbReference type="STRING" id="195883.A0A482X4W1"/>
<keyword evidence="9" id="KW-1185">Reference proteome</keyword>
<feature type="region of interest" description="Disordered" evidence="5">
    <location>
        <begin position="717"/>
        <end position="790"/>
    </location>
</feature>
<dbReference type="GO" id="GO:0048468">
    <property type="term" value="P:cell development"/>
    <property type="evidence" value="ECO:0007669"/>
    <property type="project" value="TreeGrafter"/>
</dbReference>
<dbReference type="PANTHER" id="PTHR46102:SF2">
    <property type="entry name" value="AXIN"/>
    <property type="match status" value="1"/>
</dbReference>